<name>A0A3S5CHC9_9PLAT</name>
<proteinExistence type="predicted"/>
<comment type="caution">
    <text evidence="2">The sequence shown here is derived from an EMBL/GenBank/DDBJ whole genome shotgun (WGS) entry which is preliminary data.</text>
</comment>
<sequence>MRKAEARELAGGEKTLVGMNEDVVCCHRQAGMETYSPENRHHVIVYIGRTLPIYQSCKPALSPSSPSSSPIAAKLQNTRFA</sequence>
<keyword evidence="3" id="KW-1185">Reference proteome</keyword>
<feature type="region of interest" description="Disordered" evidence="1">
    <location>
        <begin position="60"/>
        <end position="81"/>
    </location>
</feature>
<evidence type="ECO:0000313" key="3">
    <source>
        <dbReference type="Proteomes" id="UP000784294"/>
    </source>
</evidence>
<protein>
    <submittedName>
        <fullName evidence="2">Uncharacterized protein</fullName>
    </submittedName>
</protein>
<evidence type="ECO:0000313" key="2">
    <source>
        <dbReference type="EMBL" id="VEL08416.1"/>
    </source>
</evidence>
<dbReference type="AlphaFoldDB" id="A0A3S5CHC9"/>
<evidence type="ECO:0000256" key="1">
    <source>
        <dbReference type="SAM" id="MobiDB-lite"/>
    </source>
</evidence>
<gene>
    <name evidence="2" type="ORF">PXEA_LOCUS1856</name>
</gene>
<accession>A0A3S5CHC9</accession>
<organism evidence="2 3">
    <name type="scientific">Protopolystoma xenopodis</name>
    <dbReference type="NCBI Taxonomy" id="117903"/>
    <lineage>
        <taxon>Eukaryota</taxon>
        <taxon>Metazoa</taxon>
        <taxon>Spiralia</taxon>
        <taxon>Lophotrochozoa</taxon>
        <taxon>Platyhelminthes</taxon>
        <taxon>Monogenea</taxon>
        <taxon>Polyopisthocotylea</taxon>
        <taxon>Polystomatidea</taxon>
        <taxon>Polystomatidae</taxon>
        <taxon>Protopolystoma</taxon>
    </lineage>
</organism>
<reference evidence="2" key="1">
    <citation type="submission" date="2018-11" db="EMBL/GenBank/DDBJ databases">
        <authorList>
            <consortium name="Pathogen Informatics"/>
        </authorList>
    </citation>
    <scope>NUCLEOTIDE SEQUENCE</scope>
</reference>
<dbReference type="Proteomes" id="UP000784294">
    <property type="component" value="Unassembled WGS sequence"/>
</dbReference>
<dbReference type="EMBL" id="CAAALY010003913">
    <property type="protein sequence ID" value="VEL08416.1"/>
    <property type="molecule type" value="Genomic_DNA"/>
</dbReference>